<dbReference type="Pfam" id="PF09335">
    <property type="entry name" value="VTT_dom"/>
    <property type="match status" value="1"/>
</dbReference>
<evidence type="ECO:0000256" key="7">
    <source>
        <dbReference type="RuleBase" id="RU367016"/>
    </source>
</evidence>
<dbReference type="RefSeq" id="WP_089322811.1">
    <property type="nucleotide sequence ID" value="NZ_FZOB01000004.1"/>
</dbReference>
<organism evidence="9 10">
    <name type="scientific">Desulfurobacterium atlanticum</name>
    <dbReference type="NCBI Taxonomy" id="240169"/>
    <lineage>
        <taxon>Bacteria</taxon>
        <taxon>Pseudomonadati</taxon>
        <taxon>Aquificota</taxon>
        <taxon>Aquificia</taxon>
        <taxon>Desulfurobacteriales</taxon>
        <taxon>Desulfurobacteriaceae</taxon>
        <taxon>Desulfurobacterium</taxon>
    </lineage>
</organism>
<evidence type="ECO:0000256" key="5">
    <source>
        <dbReference type="ARBA" id="ARBA00022989"/>
    </source>
</evidence>
<gene>
    <name evidence="9" type="ORF">SAMN06265340_10458</name>
</gene>
<comment type="subcellular location">
    <subcellularLocation>
        <location evidence="1 7">Cell membrane</location>
        <topology evidence="1 7">Multi-pass membrane protein</topology>
    </subcellularLocation>
</comment>
<feature type="domain" description="VTT" evidence="8">
    <location>
        <begin position="42"/>
        <end position="166"/>
    </location>
</feature>
<evidence type="ECO:0000256" key="2">
    <source>
        <dbReference type="ARBA" id="ARBA00010792"/>
    </source>
</evidence>
<dbReference type="InterPro" id="IPR032816">
    <property type="entry name" value="VTT_dom"/>
</dbReference>
<reference evidence="10" key="1">
    <citation type="submission" date="2017-06" db="EMBL/GenBank/DDBJ databases">
        <authorList>
            <person name="Varghese N."/>
            <person name="Submissions S."/>
        </authorList>
    </citation>
    <scope>NUCLEOTIDE SEQUENCE [LARGE SCALE GENOMIC DNA]</scope>
    <source>
        <strain evidence="10">DSM 15668</strain>
    </source>
</reference>
<feature type="transmembrane region" description="Helical" evidence="7">
    <location>
        <begin position="118"/>
        <end position="140"/>
    </location>
</feature>
<feature type="transmembrane region" description="Helical" evidence="7">
    <location>
        <begin position="147"/>
        <end position="166"/>
    </location>
</feature>
<name>A0A238YPK5_9BACT</name>
<evidence type="ECO:0000256" key="6">
    <source>
        <dbReference type="ARBA" id="ARBA00023136"/>
    </source>
</evidence>
<dbReference type="PANTHER" id="PTHR30353">
    <property type="entry name" value="INNER MEMBRANE PROTEIN DEDA-RELATED"/>
    <property type="match status" value="1"/>
</dbReference>
<evidence type="ECO:0000256" key="3">
    <source>
        <dbReference type="ARBA" id="ARBA00022475"/>
    </source>
</evidence>
<dbReference type="PANTHER" id="PTHR30353:SF15">
    <property type="entry name" value="INNER MEMBRANE PROTEIN YABI"/>
    <property type="match status" value="1"/>
</dbReference>
<evidence type="ECO:0000313" key="10">
    <source>
        <dbReference type="Proteomes" id="UP000198405"/>
    </source>
</evidence>
<evidence type="ECO:0000313" key="9">
    <source>
        <dbReference type="EMBL" id="SNR72631.1"/>
    </source>
</evidence>
<keyword evidence="6 7" id="KW-0472">Membrane</keyword>
<feature type="transmembrane region" description="Helical" evidence="7">
    <location>
        <begin position="62"/>
        <end position="86"/>
    </location>
</feature>
<feature type="transmembrane region" description="Helical" evidence="7">
    <location>
        <begin position="172"/>
        <end position="197"/>
    </location>
</feature>
<evidence type="ECO:0000256" key="1">
    <source>
        <dbReference type="ARBA" id="ARBA00004651"/>
    </source>
</evidence>
<sequence>MDISGIINESLRYIEANPEVAGLIIGLWAFLETALFFGLIIPAEKVLILGSILAAKGYISPLNFVFSVSLGTFLGYTVSYLFGFYLGEPAVRKFLSSLKLNGENYERVKRFVIEKGEITLLFGRFIAVVRSLLPVIIGAFKMPFLPFLLWNFIGAVLWAVFYLFLGGLIGKIISIIITHKFLGAVVAAGIVFIYYLWRRYGKDKISIWKA</sequence>
<evidence type="ECO:0000256" key="4">
    <source>
        <dbReference type="ARBA" id="ARBA00022692"/>
    </source>
</evidence>
<evidence type="ECO:0000259" key="8">
    <source>
        <dbReference type="Pfam" id="PF09335"/>
    </source>
</evidence>
<keyword evidence="4 7" id="KW-0812">Transmembrane</keyword>
<protein>
    <submittedName>
        <fullName evidence="9">Membrane-associated protein</fullName>
    </submittedName>
</protein>
<dbReference type="GO" id="GO:0005886">
    <property type="term" value="C:plasma membrane"/>
    <property type="evidence" value="ECO:0007669"/>
    <property type="project" value="UniProtKB-SubCell"/>
</dbReference>
<dbReference type="AlphaFoldDB" id="A0A238YPK5"/>
<dbReference type="InterPro" id="IPR032818">
    <property type="entry name" value="DedA-like"/>
</dbReference>
<keyword evidence="3 7" id="KW-1003">Cell membrane</keyword>
<comment type="similarity">
    <text evidence="2 7">Belongs to the DedA family.</text>
</comment>
<keyword evidence="5 7" id="KW-1133">Transmembrane helix</keyword>
<keyword evidence="10" id="KW-1185">Reference proteome</keyword>
<dbReference type="OrthoDB" id="13976at2"/>
<dbReference type="Proteomes" id="UP000198405">
    <property type="component" value="Unassembled WGS sequence"/>
</dbReference>
<feature type="transmembrane region" description="Helical" evidence="7">
    <location>
        <begin position="20"/>
        <end position="41"/>
    </location>
</feature>
<dbReference type="EMBL" id="FZOB01000004">
    <property type="protein sequence ID" value="SNR72631.1"/>
    <property type="molecule type" value="Genomic_DNA"/>
</dbReference>
<accession>A0A238YPK5</accession>
<proteinExistence type="inferred from homology"/>